<dbReference type="Proteomes" id="UP000647416">
    <property type="component" value="Unassembled WGS sequence"/>
</dbReference>
<keyword evidence="3 7" id="KW-0808">Transferase</keyword>
<comment type="catalytic activity">
    <reaction evidence="7">
        <text>L-cysteinyl-[prolipoprotein] + a 1,2-diacyl-sn-glycero-3-phospho-(1'-sn-glycerol) = an S-1,2-diacyl-sn-glyceryl-L-cysteinyl-[prolipoprotein] + sn-glycerol 1-phosphate + H(+)</text>
        <dbReference type="Rhea" id="RHEA:56712"/>
        <dbReference type="Rhea" id="RHEA-COMP:14679"/>
        <dbReference type="Rhea" id="RHEA-COMP:14680"/>
        <dbReference type="ChEBI" id="CHEBI:15378"/>
        <dbReference type="ChEBI" id="CHEBI:29950"/>
        <dbReference type="ChEBI" id="CHEBI:57685"/>
        <dbReference type="ChEBI" id="CHEBI:64716"/>
        <dbReference type="ChEBI" id="CHEBI:140658"/>
        <dbReference type="EC" id="2.5.1.145"/>
    </reaction>
</comment>
<comment type="subcellular location">
    <subcellularLocation>
        <location evidence="7">Cell membrane</location>
        <topology evidence="7">Multi-pass membrane protein</topology>
    </subcellularLocation>
</comment>
<comment type="similarity">
    <text evidence="1 7">Belongs to the Lgt family.</text>
</comment>
<feature type="binding site" evidence="7">
    <location>
        <position position="145"/>
    </location>
    <ligand>
        <name>a 1,2-diacyl-sn-glycero-3-phospho-(1'-sn-glycerol)</name>
        <dbReference type="ChEBI" id="CHEBI:64716"/>
    </ligand>
</feature>
<feature type="transmembrane region" description="Helical" evidence="7">
    <location>
        <begin position="28"/>
        <end position="47"/>
    </location>
</feature>
<dbReference type="GO" id="GO:0005886">
    <property type="term" value="C:plasma membrane"/>
    <property type="evidence" value="ECO:0007669"/>
    <property type="project" value="UniProtKB-SubCell"/>
</dbReference>
<keyword evidence="4 7" id="KW-0812">Transmembrane</keyword>
<reference evidence="8" key="1">
    <citation type="submission" date="2020-08" db="EMBL/GenBank/DDBJ databases">
        <title>Genome public.</title>
        <authorList>
            <person name="Liu C."/>
            <person name="Sun Q."/>
        </authorList>
    </citation>
    <scope>NUCLEOTIDE SEQUENCE</scope>
    <source>
        <strain evidence="8">NSJ-50</strain>
    </source>
</reference>
<evidence type="ECO:0000313" key="9">
    <source>
        <dbReference type="Proteomes" id="UP000647416"/>
    </source>
</evidence>
<sequence length="267" mass="30485">MTKISFPGLNIGWFEINPIAFEIFNLKVHWYGIIIALGFTLAILYCVKIKDYADISSDNMLDIAIYGAPSGIICARIYYVIFSFADYKDNLWDVFKIWNGGIAIYGAVIGAVISAYIYCRVKKLNTLKVFDVCIMGVLIGQIIGRWGNFVNGEAHGGETDFILRMGLYENGKEIFVHPTFLYESLWNAGVFFVLRRIMKRRRFDGEVFFSYLALYSLGRFWIEGMRTDSLYWGSVRVSQILAAALVVLSVCLIIYKLKKKKEGNLQQ</sequence>
<comment type="function">
    <text evidence="7">Catalyzes the transfer of the diacylglyceryl group from phosphatidylglycerol to the sulfhydryl group of the N-terminal cysteine of a prolipoprotein, the first step in the formation of mature lipoproteins.</text>
</comment>
<proteinExistence type="inferred from homology"/>
<keyword evidence="6 7" id="KW-0472">Membrane</keyword>
<comment type="caution">
    <text evidence="8">The sequence shown here is derived from an EMBL/GenBank/DDBJ whole genome shotgun (WGS) entry which is preliminary data.</text>
</comment>
<feature type="transmembrane region" description="Helical" evidence="7">
    <location>
        <begin position="97"/>
        <end position="117"/>
    </location>
</feature>
<evidence type="ECO:0000256" key="5">
    <source>
        <dbReference type="ARBA" id="ARBA00022989"/>
    </source>
</evidence>
<dbReference type="AlphaFoldDB" id="A0A926IU03"/>
<evidence type="ECO:0000256" key="4">
    <source>
        <dbReference type="ARBA" id="ARBA00022692"/>
    </source>
</evidence>
<dbReference type="Pfam" id="PF01790">
    <property type="entry name" value="LGT"/>
    <property type="match status" value="1"/>
</dbReference>
<dbReference type="RefSeq" id="WP_262431756.1">
    <property type="nucleotide sequence ID" value="NZ_JACRTE010000004.1"/>
</dbReference>
<keyword evidence="2 7" id="KW-1003">Cell membrane</keyword>
<evidence type="ECO:0000256" key="6">
    <source>
        <dbReference type="ARBA" id="ARBA00023136"/>
    </source>
</evidence>
<organism evidence="8 9">
    <name type="scientific">Qingrenia yutianensis</name>
    <dbReference type="NCBI Taxonomy" id="2763676"/>
    <lineage>
        <taxon>Bacteria</taxon>
        <taxon>Bacillati</taxon>
        <taxon>Bacillota</taxon>
        <taxon>Clostridia</taxon>
        <taxon>Eubacteriales</taxon>
        <taxon>Oscillospiraceae</taxon>
        <taxon>Qingrenia</taxon>
    </lineage>
</organism>
<dbReference type="EC" id="2.5.1.145" evidence="7"/>
<name>A0A926IU03_9FIRM</name>
<protein>
    <recommendedName>
        <fullName evidence="7">Phosphatidylglycerol--prolipoprotein diacylglyceryl transferase</fullName>
        <ecNumber evidence="7">2.5.1.145</ecNumber>
    </recommendedName>
</protein>
<evidence type="ECO:0000313" key="8">
    <source>
        <dbReference type="EMBL" id="MBC8596248.1"/>
    </source>
</evidence>
<keyword evidence="9" id="KW-1185">Reference proteome</keyword>
<dbReference type="GO" id="GO:0008961">
    <property type="term" value="F:phosphatidylglycerol-prolipoprotein diacylglyceryl transferase activity"/>
    <property type="evidence" value="ECO:0007669"/>
    <property type="project" value="UniProtKB-UniRule"/>
</dbReference>
<gene>
    <name evidence="7 8" type="primary">lgt</name>
    <name evidence="8" type="ORF">H8706_05120</name>
</gene>
<feature type="transmembrane region" description="Helical" evidence="7">
    <location>
        <begin position="234"/>
        <end position="255"/>
    </location>
</feature>
<feature type="transmembrane region" description="Helical" evidence="7">
    <location>
        <begin position="59"/>
        <end position="85"/>
    </location>
</feature>
<keyword evidence="5 7" id="KW-1133">Transmembrane helix</keyword>
<dbReference type="NCBIfam" id="TIGR00544">
    <property type="entry name" value="lgt"/>
    <property type="match status" value="1"/>
</dbReference>
<accession>A0A926IU03</accession>
<dbReference type="EMBL" id="JACRTE010000004">
    <property type="protein sequence ID" value="MBC8596248.1"/>
    <property type="molecule type" value="Genomic_DNA"/>
</dbReference>
<dbReference type="InterPro" id="IPR001640">
    <property type="entry name" value="Lgt"/>
</dbReference>
<feature type="transmembrane region" description="Helical" evidence="7">
    <location>
        <begin position="206"/>
        <end position="222"/>
    </location>
</feature>
<evidence type="ECO:0000256" key="2">
    <source>
        <dbReference type="ARBA" id="ARBA00022475"/>
    </source>
</evidence>
<dbReference type="HAMAP" id="MF_01147">
    <property type="entry name" value="Lgt"/>
    <property type="match status" value="1"/>
</dbReference>
<dbReference type="PANTHER" id="PTHR30589:SF0">
    <property type="entry name" value="PHOSPHATIDYLGLYCEROL--PROLIPOPROTEIN DIACYLGLYCERYL TRANSFERASE"/>
    <property type="match status" value="1"/>
</dbReference>
<evidence type="ECO:0000256" key="3">
    <source>
        <dbReference type="ARBA" id="ARBA00022679"/>
    </source>
</evidence>
<dbReference type="GO" id="GO:0042158">
    <property type="term" value="P:lipoprotein biosynthetic process"/>
    <property type="evidence" value="ECO:0007669"/>
    <property type="project" value="UniProtKB-UniRule"/>
</dbReference>
<evidence type="ECO:0000256" key="7">
    <source>
        <dbReference type="HAMAP-Rule" id="MF_01147"/>
    </source>
</evidence>
<comment type="pathway">
    <text evidence="7">Protein modification; lipoprotein biosynthesis (diacylglyceryl transfer).</text>
</comment>
<evidence type="ECO:0000256" key="1">
    <source>
        <dbReference type="ARBA" id="ARBA00007150"/>
    </source>
</evidence>
<dbReference type="PROSITE" id="PS01311">
    <property type="entry name" value="LGT"/>
    <property type="match status" value="1"/>
</dbReference>
<dbReference type="PANTHER" id="PTHR30589">
    <property type="entry name" value="PROLIPOPROTEIN DIACYLGLYCERYL TRANSFERASE"/>
    <property type="match status" value="1"/>
</dbReference>